<dbReference type="Proteomes" id="UP000789702">
    <property type="component" value="Unassembled WGS sequence"/>
</dbReference>
<organism evidence="1 2">
    <name type="scientific">Dentiscutata heterogama</name>
    <dbReference type="NCBI Taxonomy" id="1316150"/>
    <lineage>
        <taxon>Eukaryota</taxon>
        <taxon>Fungi</taxon>
        <taxon>Fungi incertae sedis</taxon>
        <taxon>Mucoromycota</taxon>
        <taxon>Glomeromycotina</taxon>
        <taxon>Glomeromycetes</taxon>
        <taxon>Diversisporales</taxon>
        <taxon>Gigasporaceae</taxon>
        <taxon>Dentiscutata</taxon>
    </lineage>
</organism>
<sequence>MWMLYKKLLPSKKTNENRDRLVMKIEKILSNEWPDHEIEVYLFGSSVNLLGTSTSNVDLCITMPSRELENISALSVKLQKYNMKITECVTNAKVPIVKFLDPTLNLACDINVNNTQALLNTMLIKSYVNLDPRARPLVITIKHWARIRKLNNAACGTLSSYTWTCMVLNFLQMRNPPILPVLKVNRKNEDIELLKLGRCLNKYEKNWIRWKLCIEEPFNIERNLGNGVSYDGFKKIRKEFRRAVRILYKADLKVYEIYECENDDDGSLVITSEALSKAK</sequence>
<name>A0ACA9LRK1_9GLOM</name>
<feature type="non-terminal residue" evidence="1">
    <location>
        <position position="279"/>
    </location>
</feature>
<accession>A0ACA9LRK1</accession>
<evidence type="ECO:0000313" key="2">
    <source>
        <dbReference type="Proteomes" id="UP000789702"/>
    </source>
</evidence>
<comment type="caution">
    <text evidence="1">The sequence shown here is derived from an EMBL/GenBank/DDBJ whole genome shotgun (WGS) entry which is preliminary data.</text>
</comment>
<protein>
    <submittedName>
        <fullName evidence="1">13033_t:CDS:1</fullName>
    </submittedName>
</protein>
<proteinExistence type="predicted"/>
<dbReference type="EMBL" id="CAJVPU010005020">
    <property type="protein sequence ID" value="CAG8541703.1"/>
    <property type="molecule type" value="Genomic_DNA"/>
</dbReference>
<reference evidence="1" key="1">
    <citation type="submission" date="2021-06" db="EMBL/GenBank/DDBJ databases">
        <authorList>
            <person name="Kallberg Y."/>
            <person name="Tangrot J."/>
            <person name="Rosling A."/>
        </authorList>
    </citation>
    <scope>NUCLEOTIDE SEQUENCE</scope>
    <source>
        <strain evidence="1">IL203A</strain>
    </source>
</reference>
<keyword evidence="2" id="KW-1185">Reference proteome</keyword>
<evidence type="ECO:0000313" key="1">
    <source>
        <dbReference type="EMBL" id="CAG8541703.1"/>
    </source>
</evidence>
<gene>
    <name evidence="1" type="ORF">DHETER_LOCUS4833</name>
</gene>